<accession>A0A6M3KAY8</accession>
<dbReference type="AlphaFoldDB" id="A0A6M3KAY8"/>
<sequence>MNYTKCEHEWKVSNLIPKAPHIKCDKCGLSVEIYKTHVSVWDYGDGVRKPWIGKILFYEEA</sequence>
<dbReference type="EMBL" id="MT142365">
    <property type="protein sequence ID" value="QJA79057.1"/>
    <property type="molecule type" value="Genomic_DNA"/>
</dbReference>
<dbReference type="EMBL" id="MT141168">
    <property type="protein sequence ID" value="QJA55607.1"/>
    <property type="molecule type" value="Genomic_DNA"/>
</dbReference>
<organism evidence="2">
    <name type="scientific">viral metagenome</name>
    <dbReference type="NCBI Taxonomy" id="1070528"/>
    <lineage>
        <taxon>unclassified sequences</taxon>
        <taxon>metagenomes</taxon>
        <taxon>organismal metagenomes</taxon>
    </lineage>
</organism>
<evidence type="ECO:0000313" key="2">
    <source>
        <dbReference type="EMBL" id="QJA79057.1"/>
    </source>
</evidence>
<reference evidence="2" key="1">
    <citation type="submission" date="2020-03" db="EMBL/GenBank/DDBJ databases">
        <title>The deep terrestrial virosphere.</title>
        <authorList>
            <person name="Holmfeldt K."/>
            <person name="Nilsson E."/>
            <person name="Simone D."/>
            <person name="Lopez-Fernandez M."/>
            <person name="Wu X."/>
            <person name="de Brujin I."/>
            <person name="Lundin D."/>
            <person name="Andersson A."/>
            <person name="Bertilsson S."/>
            <person name="Dopson M."/>
        </authorList>
    </citation>
    <scope>NUCLEOTIDE SEQUENCE</scope>
    <source>
        <strain evidence="2">MM415A00947</strain>
        <strain evidence="1">MM415B02028</strain>
    </source>
</reference>
<evidence type="ECO:0000313" key="1">
    <source>
        <dbReference type="EMBL" id="QJA55607.1"/>
    </source>
</evidence>
<proteinExistence type="predicted"/>
<gene>
    <name evidence="2" type="ORF">MM415A00947_0012</name>
    <name evidence="1" type="ORF">MM415B02028_0017</name>
</gene>
<protein>
    <submittedName>
        <fullName evidence="2">Uncharacterized protein</fullName>
    </submittedName>
</protein>
<name>A0A6M3KAY8_9ZZZZ</name>